<dbReference type="InterPro" id="IPR019151">
    <property type="entry name" value="Proteasome_assmbl_chaperone_2"/>
</dbReference>
<dbReference type="Proteomes" id="UP000000254">
    <property type="component" value="Chromosome"/>
</dbReference>
<accession>A3DN01</accession>
<evidence type="ECO:0000313" key="3">
    <source>
        <dbReference type="Proteomes" id="UP000000254"/>
    </source>
</evidence>
<dbReference type="Gene3D" id="3.40.50.10900">
    <property type="entry name" value="PAC-like subunit"/>
    <property type="match status" value="1"/>
</dbReference>
<protein>
    <recommendedName>
        <fullName evidence="4">Proteasome assembly chaperone family protein</fullName>
    </recommendedName>
</protein>
<dbReference type="eggNOG" id="arCOG00347">
    <property type="taxonomic scope" value="Archaea"/>
</dbReference>
<dbReference type="Pfam" id="PF09754">
    <property type="entry name" value="PAC2"/>
    <property type="match status" value="1"/>
</dbReference>
<reference evidence="3" key="1">
    <citation type="journal article" date="2009" name="BMC Genomics">
        <title>The complete genome sequence of Staphylothermus marinus reveals differences in sulfur metabolism among heterotrophic Crenarchaeota.</title>
        <authorList>
            <person name="Anderson I.J."/>
            <person name="Dharmarajan L."/>
            <person name="Rodriguez J."/>
            <person name="Hooper S."/>
            <person name="Porat I."/>
            <person name="Ulrich L.E."/>
            <person name="Elkins J.G."/>
            <person name="Mavromatis K."/>
            <person name="Sun H."/>
            <person name="Land M."/>
            <person name="Lapidus A."/>
            <person name="Lucas S."/>
            <person name="Barry K."/>
            <person name="Huber H."/>
            <person name="Zhulin I.B."/>
            <person name="Whitman W.B."/>
            <person name="Mukhopadhyay B."/>
            <person name="Woese C."/>
            <person name="Bristow J."/>
            <person name="Kyrpides N."/>
        </authorList>
    </citation>
    <scope>NUCLEOTIDE SEQUENCE [LARGE SCALE GENOMIC DNA]</scope>
    <source>
        <strain evidence="3">ATCC 43588 / DSM 3639 / JCM 9404 / F1</strain>
    </source>
</reference>
<dbReference type="PANTHER" id="PTHR35610">
    <property type="entry name" value="3-ISOPROPYLMALATE DEHYDRATASE-RELATED"/>
    <property type="match status" value="1"/>
</dbReference>
<reference evidence="2 3" key="2">
    <citation type="journal article" date="2009" name="Stand. Genomic Sci.">
        <title>Complete genome sequence of Staphylothermus marinus Stetter and Fiala 1986 type strain F1.</title>
        <authorList>
            <person name="Anderson I.J."/>
            <person name="Sun H."/>
            <person name="Lapidus A."/>
            <person name="Copeland A."/>
            <person name="Glavina Del Rio T."/>
            <person name="Tice H."/>
            <person name="Dalin E."/>
            <person name="Lucas S."/>
            <person name="Barry K."/>
            <person name="Land M."/>
            <person name="Richardson P."/>
            <person name="Huber H."/>
            <person name="Kyrpides N.C."/>
        </authorList>
    </citation>
    <scope>NUCLEOTIDE SEQUENCE [LARGE SCALE GENOMIC DNA]</scope>
    <source>
        <strain evidence="3">ATCC 43588 / DSM 3639 / JCM 9404 / F1</strain>
    </source>
</reference>
<dbReference type="GeneID" id="4906627"/>
<proteinExistence type="predicted"/>
<dbReference type="OrthoDB" id="35908at2157"/>
<dbReference type="EMBL" id="CP000575">
    <property type="protein sequence ID" value="ABN70011.1"/>
    <property type="molecule type" value="Genomic_DNA"/>
</dbReference>
<gene>
    <name evidence="2" type="ordered locus">Smar_0912</name>
</gene>
<dbReference type="KEGG" id="smr:Smar_0912"/>
<dbReference type="HOGENOM" id="CLU_075000_2_0_2"/>
<evidence type="ECO:0000256" key="1">
    <source>
        <dbReference type="SAM" id="Coils"/>
    </source>
</evidence>
<organism evidence="2 3">
    <name type="scientific">Staphylothermus marinus (strain ATCC 43588 / DSM 3639 / JCM 9404 / F1)</name>
    <dbReference type="NCBI Taxonomy" id="399550"/>
    <lineage>
        <taxon>Archaea</taxon>
        <taxon>Thermoproteota</taxon>
        <taxon>Thermoprotei</taxon>
        <taxon>Desulfurococcales</taxon>
        <taxon>Desulfurococcaceae</taxon>
        <taxon>Staphylothermus</taxon>
    </lineage>
</organism>
<dbReference type="PANTHER" id="PTHR35610:SF3">
    <property type="entry name" value="PROTEASOME ASSEMBLY CHAPERONE FAMILY PROTEIN"/>
    <property type="match status" value="1"/>
</dbReference>
<evidence type="ECO:0000313" key="2">
    <source>
        <dbReference type="EMBL" id="ABN70011.1"/>
    </source>
</evidence>
<dbReference type="AlphaFoldDB" id="A3DN01"/>
<keyword evidence="3" id="KW-1185">Reference proteome</keyword>
<keyword evidence="1" id="KW-0175">Coiled coil</keyword>
<dbReference type="RefSeq" id="WP_011839202.1">
    <property type="nucleotide sequence ID" value="NC_009033.1"/>
</dbReference>
<dbReference type="STRING" id="399550.Smar_0912"/>
<name>A3DN01_STAMF</name>
<feature type="coiled-coil region" evidence="1">
    <location>
        <begin position="214"/>
        <end position="245"/>
    </location>
</feature>
<sequence length="250" mass="28538">MVKSIELFLLEKISKEELEDSVFITGYQGFGMVGYLTSRHISLELKLRKIGFIRTRYFPEATLYKKDLGLVFPFELYYGKIDGKKLLVLVNHGVPHVRERTSYAEFVARWLKEIGVSKAILVGGLDPAIKEREDEKYRWIPLSGYQAKLDAPLLEEKHVIGPLALTMMFVEAHRIPGVAIFAYTELYRPDPRASAVATSVIADMLGLKIDTSKLLEEASKIEAVEEKKEELMKAIEGEVKQTKREHPMYM</sequence>
<dbReference type="InterPro" id="IPR038389">
    <property type="entry name" value="PSMG2_sf"/>
</dbReference>
<dbReference type="SUPFAM" id="SSF159659">
    <property type="entry name" value="Cgl1923-like"/>
    <property type="match status" value="1"/>
</dbReference>
<evidence type="ECO:0008006" key="4">
    <source>
        <dbReference type="Google" id="ProtNLM"/>
    </source>
</evidence>